<evidence type="ECO:0000313" key="4">
    <source>
        <dbReference type="Proteomes" id="UP000766629"/>
    </source>
</evidence>
<dbReference type="Pfam" id="PF05292">
    <property type="entry name" value="MCD"/>
    <property type="match status" value="1"/>
</dbReference>
<dbReference type="EMBL" id="JAHVJA010000007">
    <property type="protein sequence ID" value="MBY6140836.1"/>
    <property type="molecule type" value="Genomic_DNA"/>
</dbReference>
<dbReference type="InterPro" id="IPR038917">
    <property type="entry name" value="Malonyl_CoA_deC"/>
</dbReference>
<name>A0ABS7NI03_9RHOB</name>
<dbReference type="PANTHER" id="PTHR28641:SF1">
    <property type="entry name" value="MALONYL-COA DECARBOXYLASE, MITOCHONDRIAL"/>
    <property type="match status" value="1"/>
</dbReference>
<sequence>MTLLSDLLQSIGDRMRSKPTAQASLQPAADRLASGCAELMRKGGEASRIAVAEQALAAYAELDDEGKARFFRMLLEDFSADPAAVRSAYAEWETARTEAALEDLFKAVEPKRQSLLRMLNHPTGGTLQLVRMRQDLLRLMRGAPELAPLDSDFSHLLSSWFNRGFLVMRRIDWNSPAAILEKIVAYEAVHEIKDWNDLRRRLEPSDRRCYGFFHPATGDEPLIFVEVALCKGIPGTIGPLLTGSSDAGGEAADTAVFYSISNCQPGLKGVSFGNFLIKQVVRNLSQELPQIRTFVTLSPAPGFAPWLAGQEDAGAQELAAELAAEGWRQDAELREALAPEVQTWAARYFVHGKTGAGLPADPVARFHLGNGASAHRTNWPADLAEGALQRAHGLMINYLYELDQIEARHEAFASEGTVACGPAVRRALRSGKGPGA</sequence>
<organism evidence="3 4">
    <name type="scientific">Leisingera daeponensis</name>
    <dbReference type="NCBI Taxonomy" id="405746"/>
    <lineage>
        <taxon>Bacteria</taxon>
        <taxon>Pseudomonadati</taxon>
        <taxon>Pseudomonadota</taxon>
        <taxon>Alphaproteobacteria</taxon>
        <taxon>Rhodobacterales</taxon>
        <taxon>Roseobacteraceae</taxon>
        <taxon>Leisingera</taxon>
    </lineage>
</organism>
<evidence type="ECO:0000313" key="3">
    <source>
        <dbReference type="EMBL" id="MBY6140836.1"/>
    </source>
</evidence>
<dbReference type="InterPro" id="IPR035372">
    <property type="entry name" value="MCD_N"/>
</dbReference>
<dbReference type="Pfam" id="PF17408">
    <property type="entry name" value="MCD_N"/>
    <property type="match status" value="1"/>
</dbReference>
<evidence type="ECO:0000259" key="1">
    <source>
        <dbReference type="Pfam" id="PF05292"/>
    </source>
</evidence>
<dbReference type="InterPro" id="IPR042303">
    <property type="entry name" value="Malonyl_CoA_deC_C_sf"/>
</dbReference>
<accession>A0ABS7NI03</accession>
<feature type="domain" description="Malonyl-CoA decarboxylase N-terminal" evidence="2">
    <location>
        <begin position="78"/>
        <end position="161"/>
    </location>
</feature>
<dbReference type="PANTHER" id="PTHR28641">
    <property type="match status" value="1"/>
</dbReference>
<dbReference type="InterPro" id="IPR007956">
    <property type="entry name" value="Malonyl_CoA_deC_C"/>
</dbReference>
<gene>
    <name evidence="3" type="ORF">KUV26_15455</name>
</gene>
<reference evidence="3 4" key="1">
    <citation type="submission" date="2021-06" db="EMBL/GenBank/DDBJ databases">
        <title>50 bacteria genomes isolated from Dapeng, Shenzhen, China.</title>
        <authorList>
            <person name="Zheng W."/>
            <person name="Yu S."/>
            <person name="Huang Y."/>
        </authorList>
    </citation>
    <scope>NUCLEOTIDE SEQUENCE [LARGE SCALE GENOMIC DNA]</scope>
    <source>
        <strain evidence="3 4">DP1N14-2</strain>
    </source>
</reference>
<dbReference type="Gene3D" id="3.40.630.150">
    <property type="entry name" value="Malonyl-CoA decarboxylase, catalytic domain"/>
    <property type="match status" value="1"/>
</dbReference>
<comment type="caution">
    <text evidence="3">The sequence shown here is derived from an EMBL/GenBank/DDBJ whole genome shotgun (WGS) entry which is preliminary data.</text>
</comment>
<evidence type="ECO:0000259" key="2">
    <source>
        <dbReference type="Pfam" id="PF17408"/>
    </source>
</evidence>
<feature type="domain" description="Malonyl-CoA decarboxylase C-terminal" evidence="1">
    <location>
        <begin position="164"/>
        <end position="401"/>
    </location>
</feature>
<proteinExistence type="predicted"/>
<dbReference type="Proteomes" id="UP000766629">
    <property type="component" value="Unassembled WGS sequence"/>
</dbReference>
<dbReference type="Gene3D" id="1.20.140.90">
    <property type="entry name" value="Malonyl-CoA decarboxylase, oligemerization domain"/>
    <property type="match status" value="1"/>
</dbReference>
<keyword evidence="4" id="KW-1185">Reference proteome</keyword>
<dbReference type="InterPro" id="IPR038351">
    <property type="entry name" value="MCD_N_sf"/>
</dbReference>
<protein>
    <submittedName>
        <fullName evidence="3">Malonyl-CoA decarboxylase</fullName>
    </submittedName>
</protein>